<evidence type="ECO:0000256" key="2">
    <source>
        <dbReference type="ARBA" id="ARBA00004413"/>
    </source>
</evidence>
<sequence length="329" mass="34617">MSLSGPEKTALLLLLLEEPEAAGLLARLDAQEVEQVGRAMLSVAEASPQTIDEVLGEVLEVARDIVSVSEGPPAVRDLLGRALGEERAGGIIERIGHEARPPLFEQLGWQEPWAIATLLEPEHPQVQAFVLAQLPTPRAALILARLPAAGQPDLVRRIATLGPVMPTAAETLDAALSERIAATRPRQPLAELGGMQRAADLINLAGVDEARALEALSTVDKGAADLLSETLFTFADLSRLDSRALQTLLRGLDADMLVPALRAAPAPLRALLLGAMPQRAAEALNDEIDNRGPVKIDEAATAQKAIAAAARKLAAEGTISLPGKGPAYV</sequence>
<dbReference type="GO" id="GO:0006935">
    <property type="term" value="P:chemotaxis"/>
    <property type="evidence" value="ECO:0007669"/>
    <property type="project" value="UniProtKB-KW"/>
</dbReference>
<evidence type="ECO:0000256" key="10">
    <source>
        <dbReference type="ARBA" id="ARBA00025598"/>
    </source>
</evidence>
<organism evidence="14 15">
    <name type="scientific">Sandaracinobacter neustonicus</name>
    <dbReference type="NCBI Taxonomy" id="1715348"/>
    <lineage>
        <taxon>Bacteria</taxon>
        <taxon>Pseudomonadati</taxon>
        <taxon>Pseudomonadota</taxon>
        <taxon>Alphaproteobacteria</taxon>
        <taxon>Sphingomonadales</taxon>
        <taxon>Sphingosinicellaceae</taxon>
        <taxon>Sandaracinobacter</taxon>
    </lineage>
</organism>
<keyword evidence="15" id="KW-1185">Reference proteome</keyword>
<comment type="function">
    <text evidence="10">FliG is one of three proteins (FliG, FliN, FliM) that forms the rotor-mounted switch complex (C ring), located at the base of the basal body. This complex interacts with the CheY and CheZ chemotaxis proteins, in addition to contacting components of the motor that determine the direction of flagellar rotation.</text>
</comment>
<dbReference type="GO" id="GO:0009425">
    <property type="term" value="C:bacterial-type flagellum basal body"/>
    <property type="evidence" value="ECO:0007669"/>
    <property type="project" value="UniProtKB-SubCell"/>
</dbReference>
<dbReference type="Proteomes" id="UP000319897">
    <property type="component" value="Unassembled WGS sequence"/>
</dbReference>
<dbReference type="GO" id="GO:0071973">
    <property type="term" value="P:bacterial-type flagellum-dependent cell motility"/>
    <property type="evidence" value="ECO:0007669"/>
    <property type="project" value="InterPro"/>
</dbReference>
<evidence type="ECO:0000259" key="11">
    <source>
        <dbReference type="Pfam" id="PF01706"/>
    </source>
</evidence>
<feature type="domain" description="Flagellar motor switch protein FliG N-terminal" evidence="13">
    <location>
        <begin position="3"/>
        <end position="100"/>
    </location>
</feature>
<keyword evidence="5" id="KW-1003">Cell membrane</keyword>
<dbReference type="PANTHER" id="PTHR30534">
    <property type="entry name" value="FLAGELLAR MOTOR SWITCH PROTEIN FLIG"/>
    <property type="match status" value="1"/>
</dbReference>
<dbReference type="AlphaFoldDB" id="A0A501XHN0"/>
<keyword evidence="7" id="KW-0283">Flagellar rotation</keyword>
<evidence type="ECO:0000256" key="8">
    <source>
        <dbReference type="ARBA" id="ARBA00023136"/>
    </source>
</evidence>
<dbReference type="InterPro" id="IPR032779">
    <property type="entry name" value="FliG_M"/>
</dbReference>
<comment type="similarity">
    <text evidence="3">Belongs to the FliG family.</text>
</comment>
<dbReference type="PRINTS" id="PR00954">
    <property type="entry name" value="FLGMOTORFLIG"/>
</dbReference>
<dbReference type="InterPro" id="IPR011002">
    <property type="entry name" value="FliG_a-hlx"/>
</dbReference>
<dbReference type="PANTHER" id="PTHR30534:SF0">
    <property type="entry name" value="FLAGELLAR MOTOR SWITCH PROTEIN FLIG"/>
    <property type="match status" value="1"/>
</dbReference>
<dbReference type="InterPro" id="IPR028263">
    <property type="entry name" value="FliG_N"/>
</dbReference>
<dbReference type="Gene3D" id="1.10.220.30">
    <property type="match status" value="3"/>
</dbReference>
<gene>
    <name evidence="14" type="ORF">FJQ54_12115</name>
</gene>
<keyword evidence="14" id="KW-0966">Cell projection</keyword>
<evidence type="ECO:0000313" key="14">
    <source>
        <dbReference type="EMBL" id="TPE60148.1"/>
    </source>
</evidence>
<dbReference type="InterPro" id="IPR023087">
    <property type="entry name" value="Flg_Motor_Flig_C"/>
</dbReference>
<dbReference type="RefSeq" id="WP_140928674.1">
    <property type="nucleotide sequence ID" value="NZ_VFSU01000028.1"/>
</dbReference>
<keyword evidence="14" id="KW-0282">Flagellum</keyword>
<dbReference type="Pfam" id="PF14841">
    <property type="entry name" value="FliG_M"/>
    <property type="match status" value="1"/>
</dbReference>
<keyword evidence="14" id="KW-0969">Cilium</keyword>
<protein>
    <recommendedName>
        <fullName evidence="4">Flagellar motor switch protein FliG</fullName>
    </recommendedName>
</protein>
<dbReference type="Pfam" id="PF01706">
    <property type="entry name" value="FliG_C"/>
    <property type="match status" value="1"/>
</dbReference>
<keyword evidence="6" id="KW-0145">Chemotaxis</keyword>
<dbReference type="OrthoDB" id="9780302at2"/>
<feature type="domain" description="Flagellar motor switch protein FliG middle" evidence="12">
    <location>
        <begin position="114"/>
        <end position="183"/>
    </location>
</feature>
<dbReference type="EMBL" id="VFSU01000028">
    <property type="protein sequence ID" value="TPE60148.1"/>
    <property type="molecule type" value="Genomic_DNA"/>
</dbReference>
<keyword evidence="8" id="KW-0472">Membrane</keyword>
<dbReference type="GO" id="GO:0003774">
    <property type="term" value="F:cytoskeletal motor activity"/>
    <property type="evidence" value="ECO:0007669"/>
    <property type="project" value="InterPro"/>
</dbReference>
<keyword evidence="9" id="KW-0975">Bacterial flagellum</keyword>
<dbReference type="InterPro" id="IPR000090">
    <property type="entry name" value="Flg_Motor_Flig"/>
</dbReference>
<evidence type="ECO:0000256" key="9">
    <source>
        <dbReference type="ARBA" id="ARBA00023143"/>
    </source>
</evidence>
<evidence type="ECO:0000256" key="4">
    <source>
        <dbReference type="ARBA" id="ARBA00021870"/>
    </source>
</evidence>
<evidence type="ECO:0000259" key="12">
    <source>
        <dbReference type="Pfam" id="PF14841"/>
    </source>
</evidence>
<accession>A0A501XHN0</accession>
<evidence type="ECO:0000256" key="7">
    <source>
        <dbReference type="ARBA" id="ARBA00022779"/>
    </source>
</evidence>
<name>A0A501XHN0_9SPHN</name>
<dbReference type="SUPFAM" id="SSF48029">
    <property type="entry name" value="FliG"/>
    <property type="match status" value="2"/>
</dbReference>
<feature type="domain" description="Flagellar motor switch protein FliG C-terminal" evidence="11">
    <location>
        <begin position="215"/>
        <end position="321"/>
    </location>
</feature>
<evidence type="ECO:0000313" key="15">
    <source>
        <dbReference type="Proteomes" id="UP000319897"/>
    </source>
</evidence>
<evidence type="ECO:0000256" key="3">
    <source>
        <dbReference type="ARBA" id="ARBA00010299"/>
    </source>
</evidence>
<dbReference type="Pfam" id="PF14842">
    <property type="entry name" value="FliG_N"/>
    <property type="match status" value="1"/>
</dbReference>
<reference evidence="14 15" key="1">
    <citation type="submission" date="2019-06" db="EMBL/GenBank/DDBJ databases">
        <authorList>
            <person name="Lee I."/>
            <person name="Jang G.I."/>
            <person name="Hwang C.Y."/>
        </authorList>
    </citation>
    <scope>NUCLEOTIDE SEQUENCE [LARGE SCALE GENOMIC DNA]</scope>
    <source>
        <strain evidence="14 15">PAMC 28131</strain>
    </source>
</reference>
<evidence type="ECO:0000256" key="1">
    <source>
        <dbReference type="ARBA" id="ARBA00004117"/>
    </source>
</evidence>
<evidence type="ECO:0000256" key="6">
    <source>
        <dbReference type="ARBA" id="ARBA00022500"/>
    </source>
</evidence>
<proteinExistence type="inferred from homology"/>
<evidence type="ECO:0000259" key="13">
    <source>
        <dbReference type="Pfam" id="PF14842"/>
    </source>
</evidence>
<dbReference type="GO" id="GO:0005886">
    <property type="term" value="C:plasma membrane"/>
    <property type="evidence" value="ECO:0007669"/>
    <property type="project" value="UniProtKB-SubCell"/>
</dbReference>
<evidence type="ECO:0000256" key="5">
    <source>
        <dbReference type="ARBA" id="ARBA00022475"/>
    </source>
</evidence>
<comment type="caution">
    <text evidence="14">The sequence shown here is derived from an EMBL/GenBank/DDBJ whole genome shotgun (WGS) entry which is preliminary data.</text>
</comment>
<comment type="subcellular location">
    <subcellularLocation>
        <location evidence="1">Bacterial flagellum basal body</location>
    </subcellularLocation>
    <subcellularLocation>
        <location evidence="2">Cell membrane</location>
        <topology evidence="2">Peripheral membrane protein</topology>
        <orientation evidence="2">Cytoplasmic side</orientation>
    </subcellularLocation>
</comment>